<keyword evidence="1" id="KW-0812">Transmembrane</keyword>
<proteinExistence type="predicted"/>
<keyword evidence="1" id="KW-0472">Membrane</keyword>
<keyword evidence="3" id="KW-1185">Reference proteome</keyword>
<reference evidence="2 3" key="1">
    <citation type="journal article" date="2018" name="Mycol. Prog.">
        <title>Coniella lustricola, a new species from submerged detritus.</title>
        <authorList>
            <person name="Raudabaugh D.B."/>
            <person name="Iturriaga T."/>
            <person name="Carver A."/>
            <person name="Mondo S."/>
            <person name="Pangilinan J."/>
            <person name="Lipzen A."/>
            <person name="He G."/>
            <person name="Amirebrahimi M."/>
            <person name="Grigoriev I.V."/>
            <person name="Miller A.N."/>
        </authorList>
    </citation>
    <scope>NUCLEOTIDE SEQUENCE [LARGE SCALE GENOMIC DNA]</scope>
    <source>
        <strain evidence="2 3">B22-T-1</strain>
    </source>
</reference>
<organism evidence="2 3">
    <name type="scientific">Coniella lustricola</name>
    <dbReference type="NCBI Taxonomy" id="2025994"/>
    <lineage>
        <taxon>Eukaryota</taxon>
        <taxon>Fungi</taxon>
        <taxon>Dikarya</taxon>
        <taxon>Ascomycota</taxon>
        <taxon>Pezizomycotina</taxon>
        <taxon>Sordariomycetes</taxon>
        <taxon>Sordariomycetidae</taxon>
        <taxon>Diaporthales</taxon>
        <taxon>Schizoparmaceae</taxon>
        <taxon>Coniella</taxon>
    </lineage>
</organism>
<evidence type="ECO:0000256" key="1">
    <source>
        <dbReference type="SAM" id="Phobius"/>
    </source>
</evidence>
<keyword evidence="1" id="KW-1133">Transmembrane helix</keyword>
<evidence type="ECO:0000313" key="3">
    <source>
        <dbReference type="Proteomes" id="UP000241462"/>
    </source>
</evidence>
<protein>
    <submittedName>
        <fullName evidence="2">Uncharacterized protein</fullName>
    </submittedName>
</protein>
<dbReference type="EMBL" id="KZ678506">
    <property type="protein sequence ID" value="PSR81295.1"/>
    <property type="molecule type" value="Genomic_DNA"/>
</dbReference>
<feature type="transmembrane region" description="Helical" evidence="1">
    <location>
        <begin position="21"/>
        <end position="39"/>
    </location>
</feature>
<dbReference type="InParanoid" id="A0A2T3A1T9"/>
<sequence>MTTGKCCLQTCRFWLSLPPPVPWMVLVLVWLLLLLRGTARCPRLFSDDDCMPLLHDSEARQLGPAEPETSFLEDLDLTSTSLAAPGRIWRAK</sequence>
<dbReference type="Proteomes" id="UP000241462">
    <property type="component" value="Unassembled WGS sequence"/>
</dbReference>
<accession>A0A2T3A1T9</accession>
<name>A0A2T3A1T9_9PEZI</name>
<evidence type="ECO:0000313" key="2">
    <source>
        <dbReference type="EMBL" id="PSR81295.1"/>
    </source>
</evidence>
<gene>
    <name evidence="2" type="ORF">BD289DRAFT_439304</name>
</gene>
<dbReference type="AlphaFoldDB" id="A0A2T3A1T9"/>